<feature type="region of interest" description="Disordered" evidence="1">
    <location>
        <begin position="1"/>
        <end position="36"/>
    </location>
</feature>
<name>A0A286P6K7_9BURK</name>
<evidence type="ECO:0000256" key="1">
    <source>
        <dbReference type="SAM" id="MobiDB-lite"/>
    </source>
</evidence>
<reference evidence="2" key="2">
    <citation type="journal article" date="2017" name="Genome Announc.">
        <title>High-Quality Draft Genome Sequence of Burkholderia contaminans CH-1, a Gram-Negative Bacterium That Metabolizes 2-Azahypoxanthine, a Plant Growth-Regulating Compound.</title>
        <authorList>
            <person name="Choi J.-H."/>
            <person name="Sugiura H."/>
            <person name="Moriuchi R."/>
            <person name="Kawagishi H."/>
            <person name="Dohra H."/>
        </authorList>
    </citation>
    <scope>NUCLEOTIDE SEQUENCE</scope>
    <source>
        <strain evidence="2">CH-1</strain>
        <plasmid evidence="2">pBC453</plasmid>
    </source>
</reference>
<protein>
    <submittedName>
        <fullName evidence="2">Uncharacterized protein</fullName>
    </submittedName>
</protein>
<dbReference type="EMBL" id="AP018360">
    <property type="protein sequence ID" value="BBA45471.1"/>
    <property type="molecule type" value="Genomic_DNA"/>
</dbReference>
<geneLocation type="plasmid" evidence="2">
    <name>pBC453</name>
</geneLocation>
<accession>A0A286P6K7</accession>
<reference evidence="2" key="1">
    <citation type="journal article" date="2016" name="Biosci. Biotechnol. Biochem.">
        <title>Bioconversion of AHX to AOH by resting cells of Burkholderia contaminans CH-1.</title>
        <authorList>
            <person name="Choi J.H."/>
            <person name="Kikuchi A."/>
            <person name="Pumkaeo P."/>
            <person name="Hirai H."/>
            <person name="Tokuyama S."/>
            <person name="Kawagishi H."/>
        </authorList>
    </citation>
    <scope>NUCLEOTIDE SEQUENCE</scope>
    <source>
        <strain evidence="2">CH-1</strain>
        <plasmid evidence="2">pBC453</plasmid>
    </source>
</reference>
<organism evidence="2">
    <name type="scientific">Burkholderia contaminans</name>
    <dbReference type="NCBI Taxonomy" id="488447"/>
    <lineage>
        <taxon>Bacteria</taxon>
        <taxon>Pseudomonadati</taxon>
        <taxon>Pseudomonadota</taxon>
        <taxon>Betaproteobacteria</taxon>
        <taxon>Burkholderiales</taxon>
        <taxon>Burkholderiaceae</taxon>
        <taxon>Burkholderia</taxon>
        <taxon>Burkholderia cepacia complex</taxon>
    </lineage>
</organism>
<proteinExistence type="predicted"/>
<evidence type="ECO:0000313" key="2">
    <source>
        <dbReference type="EMBL" id="BBA45471.1"/>
    </source>
</evidence>
<keyword evidence="2" id="KW-0614">Plasmid</keyword>
<dbReference type="AlphaFoldDB" id="A0A286P6K7"/>
<sequence>MQIVQKRENGPFGLDRSGREGNGCGGEFQTVGAPKEQLLNERGAKVSLVQAMPTERLRGNYHGSWEICK</sequence>
<gene>
    <name evidence="2" type="ORF">BCCH1_79820</name>
</gene>